<gene>
    <name evidence="1" type="ORF">M408DRAFT_23003</name>
</gene>
<evidence type="ECO:0000313" key="2">
    <source>
        <dbReference type="Proteomes" id="UP000054097"/>
    </source>
</evidence>
<sequence length="49" mass="5677">MNTSTKLVRHNLYFEKNSASYYLKISTEDPLKRARILPTQQKGVVPNQP</sequence>
<keyword evidence="2" id="KW-1185">Reference proteome</keyword>
<dbReference type="AlphaFoldDB" id="A0A0C2WSU2"/>
<organism evidence="1 2">
    <name type="scientific">Serendipita vermifera MAFF 305830</name>
    <dbReference type="NCBI Taxonomy" id="933852"/>
    <lineage>
        <taxon>Eukaryota</taxon>
        <taxon>Fungi</taxon>
        <taxon>Dikarya</taxon>
        <taxon>Basidiomycota</taxon>
        <taxon>Agaricomycotina</taxon>
        <taxon>Agaricomycetes</taxon>
        <taxon>Sebacinales</taxon>
        <taxon>Serendipitaceae</taxon>
        <taxon>Serendipita</taxon>
    </lineage>
</organism>
<dbReference type="HOGENOM" id="CLU_3143942_0_0_1"/>
<proteinExistence type="predicted"/>
<dbReference type="EMBL" id="KN824289">
    <property type="protein sequence ID" value="KIM29198.1"/>
    <property type="molecule type" value="Genomic_DNA"/>
</dbReference>
<evidence type="ECO:0000313" key="1">
    <source>
        <dbReference type="EMBL" id="KIM29198.1"/>
    </source>
</evidence>
<reference evidence="2" key="2">
    <citation type="submission" date="2015-01" db="EMBL/GenBank/DDBJ databases">
        <title>Evolutionary Origins and Diversification of the Mycorrhizal Mutualists.</title>
        <authorList>
            <consortium name="DOE Joint Genome Institute"/>
            <consortium name="Mycorrhizal Genomics Consortium"/>
            <person name="Kohler A."/>
            <person name="Kuo A."/>
            <person name="Nagy L.G."/>
            <person name="Floudas D."/>
            <person name="Copeland A."/>
            <person name="Barry K.W."/>
            <person name="Cichocki N."/>
            <person name="Veneault-Fourrey C."/>
            <person name="LaButti K."/>
            <person name="Lindquist E.A."/>
            <person name="Lipzen A."/>
            <person name="Lundell T."/>
            <person name="Morin E."/>
            <person name="Murat C."/>
            <person name="Riley R."/>
            <person name="Ohm R."/>
            <person name="Sun H."/>
            <person name="Tunlid A."/>
            <person name="Henrissat B."/>
            <person name="Grigoriev I.V."/>
            <person name="Hibbett D.S."/>
            <person name="Martin F."/>
        </authorList>
    </citation>
    <scope>NUCLEOTIDE SEQUENCE [LARGE SCALE GENOMIC DNA]</scope>
    <source>
        <strain evidence="2">MAFF 305830</strain>
    </source>
</reference>
<accession>A0A0C2WSU2</accession>
<reference evidence="1 2" key="1">
    <citation type="submission" date="2014-04" db="EMBL/GenBank/DDBJ databases">
        <authorList>
            <consortium name="DOE Joint Genome Institute"/>
            <person name="Kuo A."/>
            <person name="Zuccaro A."/>
            <person name="Kohler A."/>
            <person name="Nagy L.G."/>
            <person name="Floudas D."/>
            <person name="Copeland A."/>
            <person name="Barry K.W."/>
            <person name="Cichocki N."/>
            <person name="Veneault-Fourrey C."/>
            <person name="LaButti K."/>
            <person name="Lindquist E.A."/>
            <person name="Lipzen A."/>
            <person name="Lundell T."/>
            <person name="Morin E."/>
            <person name="Murat C."/>
            <person name="Sun H."/>
            <person name="Tunlid A."/>
            <person name="Henrissat B."/>
            <person name="Grigoriev I.V."/>
            <person name="Hibbett D.S."/>
            <person name="Martin F."/>
            <person name="Nordberg H.P."/>
            <person name="Cantor M.N."/>
            <person name="Hua S.X."/>
        </authorList>
    </citation>
    <scope>NUCLEOTIDE SEQUENCE [LARGE SCALE GENOMIC DNA]</scope>
    <source>
        <strain evidence="1 2">MAFF 305830</strain>
    </source>
</reference>
<name>A0A0C2WSU2_SERVB</name>
<dbReference type="Proteomes" id="UP000054097">
    <property type="component" value="Unassembled WGS sequence"/>
</dbReference>
<protein>
    <submittedName>
        <fullName evidence="1">Uncharacterized protein</fullName>
    </submittedName>
</protein>